<feature type="domain" description="Cadherin" evidence="2">
    <location>
        <begin position="1"/>
        <end position="44"/>
    </location>
</feature>
<evidence type="ECO:0000259" key="2">
    <source>
        <dbReference type="PROSITE" id="PS50268"/>
    </source>
</evidence>
<keyword evidence="4" id="KW-1185">Reference proteome</keyword>
<dbReference type="GO" id="GO:0016020">
    <property type="term" value="C:membrane"/>
    <property type="evidence" value="ECO:0007669"/>
    <property type="project" value="InterPro"/>
</dbReference>
<evidence type="ECO:0000256" key="1">
    <source>
        <dbReference type="PROSITE-ProRule" id="PRU00043"/>
    </source>
</evidence>
<organism evidence="3 4">
    <name type="scientific">Necator americanus</name>
    <name type="common">Human hookworm</name>
    <dbReference type="NCBI Taxonomy" id="51031"/>
    <lineage>
        <taxon>Eukaryota</taxon>
        <taxon>Metazoa</taxon>
        <taxon>Ecdysozoa</taxon>
        <taxon>Nematoda</taxon>
        <taxon>Chromadorea</taxon>
        <taxon>Rhabditida</taxon>
        <taxon>Rhabditina</taxon>
        <taxon>Rhabditomorpha</taxon>
        <taxon>Strongyloidea</taxon>
        <taxon>Ancylostomatidae</taxon>
        <taxon>Bunostominae</taxon>
        <taxon>Necator</taxon>
    </lineage>
</organism>
<dbReference type="PROSITE" id="PS50268">
    <property type="entry name" value="CADHERIN_2"/>
    <property type="match status" value="1"/>
</dbReference>
<dbReference type="Proteomes" id="UP000053676">
    <property type="component" value="Unassembled WGS sequence"/>
</dbReference>
<dbReference type="GO" id="GO:0005509">
    <property type="term" value="F:calcium ion binding"/>
    <property type="evidence" value="ECO:0007669"/>
    <property type="project" value="UniProtKB-UniRule"/>
</dbReference>
<name>W2SY56_NECAM</name>
<reference evidence="4" key="1">
    <citation type="journal article" date="2014" name="Nat. Genet.">
        <title>Genome of the human hookworm Necator americanus.</title>
        <authorList>
            <person name="Tang Y.T."/>
            <person name="Gao X."/>
            <person name="Rosa B.A."/>
            <person name="Abubucker S."/>
            <person name="Hallsworth-Pepin K."/>
            <person name="Martin J."/>
            <person name="Tyagi R."/>
            <person name="Heizer E."/>
            <person name="Zhang X."/>
            <person name="Bhonagiri-Palsikar V."/>
            <person name="Minx P."/>
            <person name="Warren W.C."/>
            <person name="Wang Q."/>
            <person name="Zhan B."/>
            <person name="Hotez P.J."/>
            <person name="Sternberg P.W."/>
            <person name="Dougall A."/>
            <person name="Gaze S.T."/>
            <person name="Mulvenna J."/>
            <person name="Sotillo J."/>
            <person name="Ranganathan S."/>
            <person name="Rabelo E.M."/>
            <person name="Wilson R.K."/>
            <person name="Felgner P.L."/>
            <person name="Bethony J."/>
            <person name="Hawdon J.M."/>
            <person name="Gasser R.B."/>
            <person name="Loukas A."/>
            <person name="Mitreva M."/>
        </authorList>
    </citation>
    <scope>NUCLEOTIDE SEQUENCE [LARGE SCALE GENOMIC DNA]</scope>
</reference>
<evidence type="ECO:0000313" key="3">
    <source>
        <dbReference type="EMBL" id="ETN73542.1"/>
    </source>
</evidence>
<sequence length="77" mass="8691">PLDYENSTQREGFRLRVHVSDGFHNAISNIIVQLVDESDHSPEIIGPKEVRIFEDVPRHTIVAKYNVADCDASDRAS</sequence>
<keyword evidence="1" id="KW-0106">Calcium</keyword>
<dbReference type="OrthoDB" id="6252479at2759"/>
<dbReference type="EMBL" id="KI660429">
    <property type="protein sequence ID" value="ETN73542.1"/>
    <property type="molecule type" value="Genomic_DNA"/>
</dbReference>
<gene>
    <name evidence="3" type="ORF">NECAME_18262</name>
</gene>
<dbReference type="KEGG" id="nai:NECAME_18262"/>
<dbReference type="InterPro" id="IPR002126">
    <property type="entry name" value="Cadherin-like_dom"/>
</dbReference>
<feature type="non-terminal residue" evidence="3">
    <location>
        <position position="1"/>
    </location>
</feature>
<accession>W2SY56</accession>
<proteinExistence type="predicted"/>
<evidence type="ECO:0000313" key="4">
    <source>
        <dbReference type="Proteomes" id="UP000053676"/>
    </source>
</evidence>
<dbReference type="AlphaFoldDB" id="W2SY56"/>
<dbReference type="GO" id="GO:0007156">
    <property type="term" value="P:homophilic cell adhesion via plasma membrane adhesion molecules"/>
    <property type="evidence" value="ECO:0007669"/>
    <property type="project" value="InterPro"/>
</dbReference>
<dbReference type="OMA" id="KNAACMN"/>
<protein>
    <recommendedName>
        <fullName evidence="2">Cadherin domain-containing protein</fullName>
    </recommendedName>
</protein>